<comment type="pathway">
    <text evidence="4 7">Amino-acid biosynthesis; L-proline biosynthesis; L-proline from L-glutamate 5-semialdehyde: step 1/1.</text>
</comment>
<dbReference type="Pfam" id="PF14748">
    <property type="entry name" value="P5CR_dimer"/>
    <property type="match status" value="1"/>
</dbReference>
<evidence type="ECO:0000313" key="11">
    <source>
        <dbReference type="Proteomes" id="UP000236000"/>
    </source>
</evidence>
<feature type="binding site" evidence="6">
    <location>
        <begin position="6"/>
        <end position="11"/>
    </location>
    <ligand>
        <name>NADP(+)</name>
        <dbReference type="ChEBI" id="CHEBI:58349"/>
    </ligand>
</feature>
<dbReference type="InterPro" id="IPR000304">
    <property type="entry name" value="Pyrroline-COOH_reductase"/>
</dbReference>
<keyword evidence="3 4" id="KW-0560">Oxidoreductase</keyword>
<proteinExistence type="inferred from homology"/>
<feature type="domain" description="Pyrroline-5-carboxylate reductase dimerisation" evidence="9">
    <location>
        <begin position="161"/>
        <end position="265"/>
    </location>
</feature>
<dbReference type="PANTHER" id="PTHR11645:SF0">
    <property type="entry name" value="PYRROLINE-5-CARBOXYLATE REDUCTASE 3"/>
    <property type="match status" value="1"/>
</dbReference>
<accession>A0A2N8HC03</accession>
<evidence type="ECO:0000256" key="4">
    <source>
        <dbReference type="HAMAP-Rule" id="MF_01925"/>
    </source>
</evidence>
<dbReference type="FunFam" id="1.10.3730.10:FF:000001">
    <property type="entry name" value="Pyrroline-5-carboxylate reductase"/>
    <property type="match status" value="1"/>
</dbReference>
<dbReference type="Proteomes" id="UP000236000">
    <property type="component" value="Unassembled WGS sequence"/>
</dbReference>
<dbReference type="SUPFAM" id="SSF51735">
    <property type="entry name" value="NAD(P)-binding Rossmann-fold domains"/>
    <property type="match status" value="1"/>
</dbReference>
<keyword evidence="4 7" id="KW-0028">Amino-acid biosynthesis</keyword>
<comment type="function">
    <text evidence="4">Catalyzes the reduction of 1-pyrroline-5-carboxylate (PCA) to L-proline.</text>
</comment>
<sequence length="268" mass="28093">MKTGIIGLGKMGGALLRGMLKAGAVVPENVWVYDHHHENVQALQEEYPGVHEAPTEAAAADAVEVLILAVKPNGILPLISSLSERGAELPLLISIAAAISLDDMEACASDGTRIVRAMPNTPCMVLAGVIAYSAGTGVTDEDEEAARRLLSGCGSVYKVQESQMNAVSAISGCGPAYMFTVLDALADAGVAMGLPRKTALELAVGTMLGSARMQEQTGKHPMALRDEVTSPGGTTIAALNALDECGFRNAWIQAVKRAVRRAEEMEEH</sequence>
<dbReference type="PROSITE" id="PS00521">
    <property type="entry name" value="P5CR"/>
    <property type="match status" value="1"/>
</dbReference>
<dbReference type="Gene3D" id="3.40.50.720">
    <property type="entry name" value="NAD(P)-binding Rossmann-like Domain"/>
    <property type="match status" value="1"/>
</dbReference>
<dbReference type="Pfam" id="PF03807">
    <property type="entry name" value="F420_oxidored"/>
    <property type="match status" value="1"/>
</dbReference>
<dbReference type="InterPro" id="IPR036291">
    <property type="entry name" value="NAD(P)-bd_dom_sf"/>
</dbReference>
<dbReference type="HAMAP" id="MF_01925">
    <property type="entry name" value="P5C_reductase"/>
    <property type="match status" value="1"/>
</dbReference>
<dbReference type="GO" id="GO:0004735">
    <property type="term" value="F:pyrroline-5-carboxylate reductase activity"/>
    <property type="evidence" value="ECO:0007669"/>
    <property type="project" value="UniProtKB-UniRule"/>
</dbReference>
<comment type="catalytic activity">
    <reaction evidence="4">
        <text>L-proline + NAD(+) = (S)-1-pyrroline-5-carboxylate + NADH + 2 H(+)</text>
        <dbReference type="Rhea" id="RHEA:14105"/>
        <dbReference type="ChEBI" id="CHEBI:15378"/>
        <dbReference type="ChEBI" id="CHEBI:17388"/>
        <dbReference type="ChEBI" id="CHEBI:57540"/>
        <dbReference type="ChEBI" id="CHEBI:57945"/>
        <dbReference type="ChEBI" id="CHEBI:60039"/>
        <dbReference type="EC" id="1.5.1.2"/>
    </reaction>
</comment>
<keyword evidence="2 4" id="KW-0521">NADP</keyword>
<name>A0A2N8HC03_9BACT</name>
<feature type="domain" description="Pyrroline-5-carboxylate reductase catalytic N-terminal" evidence="8">
    <location>
        <begin position="3"/>
        <end position="97"/>
    </location>
</feature>
<dbReference type="UniPathway" id="UPA00098">
    <property type="reaction ID" value="UER00361"/>
</dbReference>
<evidence type="ECO:0000313" key="10">
    <source>
        <dbReference type="EMBL" id="PNC17396.1"/>
    </source>
</evidence>
<dbReference type="RefSeq" id="WP_102715911.1">
    <property type="nucleotide sequence ID" value="NZ_PJKA01000013.1"/>
</dbReference>
<gene>
    <name evidence="4 10" type="primary">proC</name>
    <name evidence="10" type="ORF">CXU22_12365</name>
</gene>
<protein>
    <recommendedName>
        <fullName evidence="4 5">Pyrroline-5-carboxylate reductase</fullName>
        <shortName evidence="4">P5C reductase</shortName>
        <shortName evidence="4">P5CR</shortName>
        <ecNumber evidence="4 5">1.5.1.2</ecNumber>
    </recommendedName>
    <alternativeName>
        <fullName evidence="4">PCA reductase</fullName>
    </alternativeName>
</protein>
<organism evidence="10 11">
    <name type="scientific">Akkermansia muciniphila</name>
    <dbReference type="NCBI Taxonomy" id="239935"/>
    <lineage>
        <taxon>Bacteria</taxon>
        <taxon>Pseudomonadati</taxon>
        <taxon>Verrucomicrobiota</taxon>
        <taxon>Verrucomicrobiia</taxon>
        <taxon>Verrucomicrobiales</taxon>
        <taxon>Akkermansiaceae</taxon>
        <taxon>Akkermansia</taxon>
    </lineage>
</organism>
<reference evidence="10 11" key="1">
    <citation type="journal article" date="2017" name="BMC Genomics">
        <title>Genome sequencing of 39 Akkermansia muciniphila isolates reveals its population structure, genomic and functional diverisity, and global distribution in mammalian gut microbiotas.</title>
        <authorList>
            <person name="Guo X."/>
            <person name="Li S."/>
            <person name="Zhang J."/>
            <person name="Wu F."/>
            <person name="Li X."/>
            <person name="Wu D."/>
            <person name="Zhang M."/>
            <person name="Ou Z."/>
            <person name="Jie Z."/>
            <person name="Yan Q."/>
            <person name="Li P."/>
            <person name="Yi J."/>
            <person name="Peng Y."/>
        </authorList>
    </citation>
    <scope>NUCLEOTIDE SEQUENCE [LARGE SCALE GENOMIC DNA]</scope>
    <source>
        <strain evidence="10 11">GP24</strain>
    </source>
</reference>
<evidence type="ECO:0000256" key="1">
    <source>
        <dbReference type="ARBA" id="ARBA00005525"/>
    </source>
</evidence>
<dbReference type="InterPro" id="IPR028939">
    <property type="entry name" value="P5C_Rdtase_cat_N"/>
</dbReference>
<comment type="catalytic activity">
    <reaction evidence="4 7">
        <text>L-proline + NADP(+) = (S)-1-pyrroline-5-carboxylate + NADPH + 2 H(+)</text>
        <dbReference type="Rhea" id="RHEA:14109"/>
        <dbReference type="ChEBI" id="CHEBI:15378"/>
        <dbReference type="ChEBI" id="CHEBI:17388"/>
        <dbReference type="ChEBI" id="CHEBI:57783"/>
        <dbReference type="ChEBI" id="CHEBI:58349"/>
        <dbReference type="ChEBI" id="CHEBI:60039"/>
        <dbReference type="EC" id="1.5.1.2"/>
    </reaction>
</comment>
<keyword evidence="4" id="KW-0963">Cytoplasm</keyword>
<dbReference type="NCBIfam" id="TIGR00112">
    <property type="entry name" value="proC"/>
    <property type="match status" value="1"/>
</dbReference>
<dbReference type="GO" id="GO:0005737">
    <property type="term" value="C:cytoplasm"/>
    <property type="evidence" value="ECO:0007669"/>
    <property type="project" value="UniProtKB-SubCell"/>
</dbReference>
<comment type="subcellular location">
    <subcellularLocation>
        <location evidence="4">Cytoplasm</location>
    </subcellularLocation>
</comment>
<dbReference type="PIRSF" id="PIRSF000193">
    <property type="entry name" value="Pyrrol-5-carb_rd"/>
    <property type="match status" value="1"/>
</dbReference>
<evidence type="ECO:0000259" key="8">
    <source>
        <dbReference type="Pfam" id="PF03807"/>
    </source>
</evidence>
<evidence type="ECO:0000259" key="9">
    <source>
        <dbReference type="Pfam" id="PF14748"/>
    </source>
</evidence>
<evidence type="ECO:0000256" key="3">
    <source>
        <dbReference type="ARBA" id="ARBA00023002"/>
    </source>
</evidence>
<dbReference type="Gene3D" id="1.10.3730.10">
    <property type="entry name" value="ProC C-terminal domain-like"/>
    <property type="match status" value="1"/>
</dbReference>
<dbReference type="AlphaFoldDB" id="A0A2N8HC03"/>
<dbReference type="PANTHER" id="PTHR11645">
    <property type="entry name" value="PYRROLINE-5-CARBOXYLATE REDUCTASE"/>
    <property type="match status" value="1"/>
</dbReference>
<keyword evidence="4 7" id="KW-0641">Proline biosynthesis</keyword>
<evidence type="ECO:0000256" key="5">
    <source>
        <dbReference type="NCBIfam" id="TIGR00112"/>
    </source>
</evidence>
<dbReference type="SUPFAM" id="SSF48179">
    <property type="entry name" value="6-phosphogluconate dehydrogenase C-terminal domain-like"/>
    <property type="match status" value="1"/>
</dbReference>
<feature type="binding site" evidence="6">
    <location>
        <begin position="69"/>
        <end position="72"/>
    </location>
    <ligand>
        <name>NADP(+)</name>
        <dbReference type="ChEBI" id="CHEBI:58349"/>
    </ligand>
</feature>
<evidence type="ECO:0000256" key="7">
    <source>
        <dbReference type="RuleBase" id="RU003903"/>
    </source>
</evidence>
<evidence type="ECO:0000256" key="2">
    <source>
        <dbReference type="ARBA" id="ARBA00022857"/>
    </source>
</evidence>
<dbReference type="InterPro" id="IPR029036">
    <property type="entry name" value="P5CR_dimer"/>
</dbReference>
<dbReference type="OrthoDB" id="9805754at2"/>
<dbReference type="EC" id="1.5.1.2" evidence="4 5"/>
<evidence type="ECO:0000256" key="6">
    <source>
        <dbReference type="PIRSR" id="PIRSR000193-1"/>
    </source>
</evidence>
<dbReference type="GO" id="GO:0055129">
    <property type="term" value="P:L-proline biosynthetic process"/>
    <property type="evidence" value="ECO:0007669"/>
    <property type="project" value="UniProtKB-UniRule"/>
</dbReference>
<comment type="caution">
    <text evidence="10">The sequence shown here is derived from an EMBL/GenBank/DDBJ whole genome shotgun (WGS) entry which is preliminary data.</text>
</comment>
<dbReference type="EMBL" id="PJKA01000013">
    <property type="protein sequence ID" value="PNC17396.1"/>
    <property type="molecule type" value="Genomic_DNA"/>
</dbReference>
<dbReference type="InterPro" id="IPR008927">
    <property type="entry name" value="6-PGluconate_DH-like_C_sf"/>
</dbReference>
<dbReference type="InterPro" id="IPR053790">
    <property type="entry name" value="P5CR-like_CS"/>
</dbReference>
<comment type="similarity">
    <text evidence="1 4 7">Belongs to the pyrroline-5-carboxylate reductase family.</text>
</comment>